<evidence type="ECO:0000256" key="1">
    <source>
        <dbReference type="PROSITE-ProRule" id="PRU00169"/>
    </source>
</evidence>
<dbReference type="Proteomes" id="UP000248925">
    <property type="component" value="Unassembled WGS sequence"/>
</dbReference>
<gene>
    <name evidence="3" type="ORF">CPY51_27500</name>
</gene>
<dbReference type="PROSITE" id="PS50110">
    <property type="entry name" value="RESPONSE_REGULATORY"/>
    <property type="match status" value="1"/>
</dbReference>
<protein>
    <recommendedName>
        <fullName evidence="2">Response regulatory domain-containing protein</fullName>
    </recommendedName>
</protein>
<keyword evidence="4" id="KW-1185">Reference proteome</keyword>
<sequence>MVEPAGEDIERRCCVLVVEDELFISMELEAALTDAGYRVLGPAASVNDALELLSKERPHLAILDFNLGGEKVTPVALKLKSIGVPFVLASASDGGELARYAVFADVGNLGKPTDLKRLLNAVRDLHR</sequence>
<reference evidence="3 4" key="1">
    <citation type="journal article" date="2018" name="Sci. Rep.">
        <title>Rhizobium tumorigenes sp. nov., a novel plant tumorigenic bacterium isolated from cane gall tumors on thornless blackberry.</title>
        <authorList>
            <person name="Kuzmanovi N."/>
            <person name="Smalla K."/>
            <person name="Gronow S."/>
            <person name="PuBawska J."/>
        </authorList>
    </citation>
    <scope>NUCLEOTIDE SEQUENCE [LARGE SCALE GENOMIC DNA]</scope>
    <source>
        <strain evidence="3 4">CCBAU 85046</strain>
    </source>
</reference>
<evidence type="ECO:0000313" key="3">
    <source>
        <dbReference type="EMBL" id="PZM08954.1"/>
    </source>
</evidence>
<evidence type="ECO:0000313" key="4">
    <source>
        <dbReference type="Proteomes" id="UP000248925"/>
    </source>
</evidence>
<keyword evidence="1" id="KW-0597">Phosphoprotein</keyword>
<feature type="modified residue" description="4-aspartylphosphate" evidence="1">
    <location>
        <position position="64"/>
    </location>
</feature>
<evidence type="ECO:0000259" key="2">
    <source>
        <dbReference type="PROSITE" id="PS50110"/>
    </source>
</evidence>
<dbReference type="InterPro" id="IPR011006">
    <property type="entry name" value="CheY-like_superfamily"/>
</dbReference>
<dbReference type="SUPFAM" id="SSF52172">
    <property type="entry name" value="CheY-like"/>
    <property type="match status" value="1"/>
</dbReference>
<dbReference type="Pfam" id="PF00072">
    <property type="entry name" value="Response_reg"/>
    <property type="match status" value="1"/>
</dbReference>
<feature type="domain" description="Response regulatory" evidence="2">
    <location>
        <begin position="14"/>
        <end position="126"/>
    </location>
</feature>
<dbReference type="AlphaFoldDB" id="A0A2W4CU80"/>
<name>A0A2W4CU80_9HYPH</name>
<organism evidence="3 4">
    <name type="scientific">Rhizobium tubonense</name>
    <dbReference type="NCBI Taxonomy" id="484088"/>
    <lineage>
        <taxon>Bacteria</taxon>
        <taxon>Pseudomonadati</taxon>
        <taxon>Pseudomonadota</taxon>
        <taxon>Alphaproteobacteria</taxon>
        <taxon>Hyphomicrobiales</taxon>
        <taxon>Rhizobiaceae</taxon>
        <taxon>Rhizobium/Agrobacterium group</taxon>
        <taxon>Rhizobium</taxon>
    </lineage>
</organism>
<proteinExistence type="predicted"/>
<dbReference type="GO" id="GO:0000160">
    <property type="term" value="P:phosphorelay signal transduction system"/>
    <property type="evidence" value="ECO:0007669"/>
    <property type="project" value="InterPro"/>
</dbReference>
<dbReference type="Gene3D" id="3.40.50.2300">
    <property type="match status" value="1"/>
</dbReference>
<dbReference type="RefSeq" id="WP_111163419.1">
    <property type="nucleotide sequence ID" value="NZ_PCDP01000064.1"/>
</dbReference>
<dbReference type="InterPro" id="IPR001789">
    <property type="entry name" value="Sig_transdc_resp-reg_receiver"/>
</dbReference>
<dbReference type="EMBL" id="PCDP01000064">
    <property type="protein sequence ID" value="PZM08954.1"/>
    <property type="molecule type" value="Genomic_DNA"/>
</dbReference>
<accession>A0A2W4CU80</accession>
<dbReference type="SMART" id="SM00448">
    <property type="entry name" value="REC"/>
    <property type="match status" value="1"/>
</dbReference>
<comment type="caution">
    <text evidence="3">The sequence shown here is derived from an EMBL/GenBank/DDBJ whole genome shotgun (WGS) entry which is preliminary data.</text>
</comment>
<dbReference type="OrthoDB" id="7774278at2"/>